<evidence type="ECO:0000256" key="1">
    <source>
        <dbReference type="SAM" id="Coils"/>
    </source>
</evidence>
<gene>
    <name evidence="4" type="ORF">BKP35_07925</name>
</gene>
<evidence type="ECO:0000313" key="5">
    <source>
        <dbReference type="Proteomes" id="UP000180098"/>
    </source>
</evidence>
<keyword evidence="3" id="KW-1133">Transmembrane helix</keyword>
<proteinExistence type="predicted"/>
<feature type="transmembrane region" description="Helical" evidence="3">
    <location>
        <begin position="9"/>
        <end position="26"/>
    </location>
</feature>
<keyword evidence="3" id="KW-0472">Membrane</keyword>
<comment type="caution">
    <text evidence="4">The sequence shown here is derived from an EMBL/GenBank/DDBJ whole genome shotgun (WGS) entry which is preliminary data.</text>
</comment>
<reference evidence="4 5" key="1">
    <citation type="submission" date="2016-10" db="EMBL/GenBank/DDBJ databases">
        <title>Draft genome sequences of four alkaliphilic bacteria belonging to the Anaerobacillus genus.</title>
        <authorList>
            <person name="Bassil N.M."/>
            <person name="Lloyd J.R."/>
        </authorList>
    </citation>
    <scope>NUCLEOTIDE SEQUENCE [LARGE SCALE GENOMIC DNA]</scope>
    <source>
        <strain evidence="4 5">DSM 15340</strain>
    </source>
</reference>
<dbReference type="OrthoDB" id="2968580at2"/>
<keyword evidence="1" id="KW-0175">Coiled coil</keyword>
<dbReference type="RefSeq" id="WP_071312813.1">
    <property type="nucleotide sequence ID" value="NZ_MLQQ01000010.1"/>
</dbReference>
<evidence type="ECO:0000256" key="3">
    <source>
        <dbReference type="SAM" id="Phobius"/>
    </source>
</evidence>
<accession>A0A1S2LNL5</accession>
<feature type="region of interest" description="Disordered" evidence="2">
    <location>
        <begin position="126"/>
        <end position="153"/>
    </location>
</feature>
<feature type="coiled-coil region" evidence="1">
    <location>
        <begin position="47"/>
        <end position="92"/>
    </location>
</feature>
<evidence type="ECO:0000313" key="4">
    <source>
        <dbReference type="EMBL" id="OIJ14118.1"/>
    </source>
</evidence>
<evidence type="ECO:0008006" key="6">
    <source>
        <dbReference type="Google" id="ProtNLM"/>
    </source>
</evidence>
<protein>
    <recommendedName>
        <fullName evidence="6">YtxH domain-containing protein</fullName>
    </recommendedName>
</protein>
<dbReference type="Proteomes" id="UP000180098">
    <property type="component" value="Unassembled WGS sequence"/>
</dbReference>
<evidence type="ECO:0000256" key="2">
    <source>
        <dbReference type="SAM" id="MobiDB-lite"/>
    </source>
</evidence>
<keyword evidence="5" id="KW-1185">Reference proteome</keyword>
<dbReference type="EMBL" id="MLQQ01000010">
    <property type="protein sequence ID" value="OIJ14118.1"/>
    <property type="molecule type" value="Genomic_DNA"/>
</dbReference>
<dbReference type="AlphaFoldDB" id="A0A1S2LNL5"/>
<sequence length="153" mass="17346">MEEHTKKMLVRGAIIGGVVGGAVAVFKSKTQLSTCITKCYRTSTDVLKFLNENRTEIVEQLKNTSEKFTKVVDETNNDLKALSGNIKHLKRSSSEMVNTVQQTKDQLVDMYETCKHKFEEELDSVDKNVSEEKRGEIKSIEEKDQNLETKDNA</sequence>
<name>A0A1S2LNL5_9BACI</name>
<organism evidence="4 5">
    <name type="scientific">Anaerobacillus arseniciselenatis</name>
    <dbReference type="NCBI Taxonomy" id="85682"/>
    <lineage>
        <taxon>Bacteria</taxon>
        <taxon>Bacillati</taxon>
        <taxon>Bacillota</taxon>
        <taxon>Bacilli</taxon>
        <taxon>Bacillales</taxon>
        <taxon>Bacillaceae</taxon>
        <taxon>Anaerobacillus</taxon>
    </lineage>
</organism>
<keyword evidence="3" id="KW-0812">Transmembrane</keyword>